<evidence type="ECO:0000313" key="8">
    <source>
        <dbReference type="Proteomes" id="UP000019151"/>
    </source>
</evidence>
<dbReference type="OrthoDB" id="1524077at2"/>
<gene>
    <name evidence="7" type="ORF">J421_0802</name>
</gene>
<dbReference type="NCBIfam" id="TIGR02985">
    <property type="entry name" value="Sig70_bacteroi1"/>
    <property type="match status" value="1"/>
</dbReference>
<dbReference type="NCBIfam" id="TIGR02937">
    <property type="entry name" value="sigma70-ECF"/>
    <property type="match status" value="1"/>
</dbReference>
<dbReference type="eggNOG" id="COG1595">
    <property type="taxonomic scope" value="Bacteria"/>
</dbReference>
<dbReference type="GO" id="GO:0016987">
    <property type="term" value="F:sigma factor activity"/>
    <property type="evidence" value="ECO:0007669"/>
    <property type="project" value="UniProtKB-KW"/>
</dbReference>
<dbReference type="Pfam" id="PF08281">
    <property type="entry name" value="Sigma70_r4_2"/>
    <property type="match status" value="1"/>
</dbReference>
<dbReference type="PANTHER" id="PTHR43133">
    <property type="entry name" value="RNA POLYMERASE ECF-TYPE SIGMA FACTO"/>
    <property type="match status" value="1"/>
</dbReference>
<feature type="domain" description="RNA polymerase sigma factor 70 region 4 type 2" evidence="6">
    <location>
        <begin position="128"/>
        <end position="179"/>
    </location>
</feature>
<evidence type="ECO:0000313" key="7">
    <source>
        <dbReference type="EMBL" id="AHG88339.1"/>
    </source>
</evidence>
<dbReference type="KEGG" id="gba:J421_0802"/>
<dbReference type="CDD" id="cd06171">
    <property type="entry name" value="Sigma70_r4"/>
    <property type="match status" value="1"/>
</dbReference>
<evidence type="ECO:0000259" key="6">
    <source>
        <dbReference type="Pfam" id="PF08281"/>
    </source>
</evidence>
<proteinExistence type="inferred from homology"/>
<dbReference type="STRING" id="861299.J421_0802"/>
<dbReference type="Pfam" id="PF04542">
    <property type="entry name" value="Sigma70_r2"/>
    <property type="match status" value="1"/>
</dbReference>
<reference evidence="7 8" key="1">
    <citation type="journal article" date="2014" name="Genome Announc.">
        <title>Genome Sequence and Methylome of Soil Bacterium Gemmatirosa kalamazoonensis KBS708T, a Member of the Rarely Cultivated Gemmatimonadetes Phylum.</title>
        <authorList>
            <person name="Debruyn J.M."/>
            <person name="Radosevich M."/>
            <person name="Wommack K.E."/>
            <person name="Polson S.W."/>
            <person name="Hauser L.J."/>
            <person name="Fawaz M.N."/>
            <person name="Korlach J."/>
            <person name="Tsai Y.C."/>
        </authorList>
    </citation>
    <scope>NUCLEOTIDE SEQUENCE [LARGE SCALE GENOMIC DNA]</scope>
    <source>
        <strain evidence="7 8">KBS708</strain>
    </source>
</reference>
<dbReference type="PANTHER" id="PTHR43133:SF46">
    <property type="entry name" value="RNA POLYMERASE SIGMA-70 FACTOR ECF SUBFAMILY"/>
    <property type="match status" value="1"/>
</dbReference>
<feature type="domain" description="RNA polymerase sigma-70 region 2" evidence="5">
    <location>
        <begin position="32"/>
        <end position="95"/>
    </location>
</feature>
<keyword evidence="3" id="KW-0731">Sigma factor</keyword>
<keyword evidence="2" id="KW-0805">Transcription regulation</keyword>
<dbReference type="InterPro" id="IPR014327">
    <property type="entry name" value="RNA_pol_sigma70_bacteroid"/>
</dbReference>
<dbReference type="GO" id="GO:0003677">
    <property type="term" value="F:DNA binding"/>
    <property type="evidence" value="ECO:0007669"/>
    <property type="project" value="InterPro"/>
</dbReference>
<comment type="similarity">
    <text evidence="1">Belongs to the sigma-70 factor family. ECF subfamily.</text>
</comment>
<dbReference type="InParanoid" id="W0RB69"/>
<dbReference type="GO" id="GO:0006352">
    <property type="term" value="P:DNA-templated transcription initiation"/>
    <property type="evidence" value="ECO:0007669"/>
    <property type="project" value="InterPro"/>
</dbReference>
<dbReference type="InterPro" id="IPR013249">
    <property type="entry name" value="RNA_pol_sigma70_r4_t2"/>
</dbReference>
<protein>
    <submittedName>
        <fullName evidence="7">RNA polymerase sigma-70 factor</fullName>
    </submittedName>
</protein>
<dbReference type="InterPro" id="IPR013324">
    <property type="entry name" value="RNA_pol_sigma_r3/r4-like"/>
</dbReference>
<dbReference type="RefSeq" id="WP_025409881.1">
    <property type="nucleotide sequence ID" value="NZ_CP007128.1"/>
</dbReference>
<evidence type="ECO:0000256" key="3">
    <source>
        <dbReference type="ARBA" id="ARBA00023082"/>
    </source>
</evidence>
<evidence type="ECO:0000256" key="4">
    <source>
        <dbReference type="ARBA" id="ARBA00023163"/>
    </source>
</evidence>
<evidence type="ECO:0000256" key="2">
    <source>
        <dbReference type="ARBA" id="ARBA00023015"/>
    </source>
</evidence>
<organism evidence="7 8">
    <name type="scientific">Gemmatirosa kalamazoonensis</name>
    <dbReference type="NCBI Taxonomy" id="861299"/>
    <lineage>
        <taxon>Bacteria</taxon>
        <taxon>Pseudomonadati</taxon>
        <taxon>Gemmatimonadota</taxon>
        <taxon>Gemmatimonadia</taxon>
        <taxon>Gemmatimonadales</taxon>
        <taxon>Gemmatimonadaceae</taxon>
        <taxon>Gemmatirosa</taxon>
    </lineage>
</organism>
<dbReference type="Proteomes" id="UP000019151">
    <property type="component" value="Chromosome"/>
</dbReference>
<name>W0RB69_9BACT</name>
<dbReference type="SUPFAM" id="SSF88659">
    <property type="entry name" value="Sigma3 and sigma4 domains of RNA polymerase sigma factors"/>
    <property type="match status" value="1"/>
</dbReference>
<sequence length="193" mass="21785">MSAAAPAAPEQDDRSLLERLRRDDTTAFDEIFRTWYAPLVRMADAMVHSRAIAEELVQDVMLELWRRRAHLAPDGSPQAYLFQSTRNRALNHLRHGRIVERTAPLVARESERFPTADGRVAEAEIQAALREAVDALPTRCRQVFEMSRVQGLKYGEIAQLLGVSVKAVEAQMGKALRTLRERLAPWMPNGDAL</sequence>
<dbReference type="InterPro" id="IPR036388">
    <property type="entry name" value="WH-like_DNA-bd_sf"/>
</dbReference>
<dbReference type="AlphaFoldDB" id="W0RB69"/>
<keyword evidence="4" id="KW-0804">Transcription</keyword>
<keyword evidence="8" id="KW-1185">Reference proteome</keyword>
<dbReference type="Gene3D" id="1.10.1740.10">
    <property type="match status" value="1"/>
</dbReference>
<dbReference type="InterPro" id="IPR013325">
    <property type="entry name" value="RNA_pol_sigma_r2"/>
</dbReference>
<dbReference type="InterPro" id="IPR014284">
    <property type="entry name" value="RNA_pol_sigma-70_dom"/>
</dbReference>
<dbReference type="EMBL" id="CP007128">
    <property type="protein sequence ID" value="AHG88339.1"/>
    <property type="molecule type" value="Genomic_DNA"/>
</dbReference>
<evidence type="ECO:0000259" key="5">
    <source>
        <dbReference type="Pfam" id="PF04542"/>
    </source>
</evidence>
<accession>W0RB69</accession>
<dbReference type="Gene3D" id="1.10.10.10">
    <property type="entry name" value="Winged helix-like DNA-binding domain superfamily/Winged helix DNA-binding domain"/>
    <property type="match status" value="1"/>
</dbReference>
<dbReference type="InterPro" id="IPR039425">
    <property type="entry name" value="RNA_pol_sigma-70-like"/>
</dbReference>
<dbReference type="SUPFAM" id="SSF88946">
    <property type="entry name" value="Sigma2 domain of RNA polymerase sigma factors"/>
    <property type="match status" value="1"/>
</dbReference>
<dbReference type="HOGENOM" id="CLU_047691_4_2_0"/>
<dbReference type="InterPro" id="IPR007627">
    <property type="entry name" value="RNA_pol_sigma70_r2"/>
</dbReference>
<evidence type="ECO:0000256" key="1">
    <source>
        <dbReference type="ARBA" id="ARBA00010641"/>
    </source>
</evidence>